<sequence length="107" mass="11929">MEDEVKEPQRHNLLVTSCPCENWCSLDGVLLPDAEVWIDMTRDGTFATIRLPVDLVADIKPDQVNVARGEPVNAKELEQRILDDPPANPEPGWLVRAVLESQGIEAE</sequence>
<dbReference type="RefSeq" id="WP_154543100.1">
    <property type="nucleotide sequence ID" value="NZ_VUMY01000002.1"/>
</dbReference>
<proteinExistence type="predicted"/>
<dbReference type="AlphaFoldDB" id="A0A7K0K0J0"/>
<accession>A0A7K0K0J0</accession>
<name>A0A7K0K0J0_9ACTO</name>
<dbReference type="Proteomes" id="UP000442535">
    <property type="component" value="Unassembled WGS sequence"/>
</dbReference>
<evidence type="ECO:0000313" key="1">
    <source>
        <dbReference type="EMBL" id="MST48928.1"/>
    </source>
</evidence>
<dbReference type="EMBL" id="VUMY01000002">
    <property type="protein sequence ID" value="MST48928.1"/>
    <property type="molecule type" value="Genomic_DNA"/>
</dbReference>
<reference evidence="1 2" key="1">
    <citation type="submission" date="2019-08" db="EMBL/GenBank/DDBJ databases">
        <title>In-depth cultivation of the pig gut microbiome towards novel bacterial diversity and tailored functional studies.</title>
        <authorList>
            <person name="Wylensek D."/>
            <person name="Hitch T.C.A."/>
            <person name="Clavel T."/>
        </authorList>
    </citation>
    <scope>NUCLEOTIDE SEQUENCE [LARGE SCALE GENOMIC DNA]</scope>
    <source>
        <strain evidence="1 2">RF-GAM-744-WT-7</strain>
    </source>
</reference>
<protein>
    <submittedName>
        <fullName evidence="1">Efflux RND transporter permease subunit</fullName>
    </submittedName>
</protein>
<evidence type="ECO:0000313" key="2">
    <source>
        <dbReference type="Proteomes" id="UP000442535"/>
    </source>
</evidence>
<organism evidence="1 2">
    <name type="scientific">Mobiluncus porci</name>
    <dbReference type="NCBI Taxonomy" id="2652278"/>
    <lineage>
        <taxon>Bacteria</taxon>
        <taxon>Bacillati</taxon>
        <taxon>Actinomycetota</taxon>
        <taxon>Actinomycetes</taxon>
        <taxon>Actinomycetales</taxon>
        <taxon>Actinomycetaceae</taxon>
        <taxon>Mobiluncus</taxon>
    </lineage>
</organism>
<keyword evidence="2" id="KW-1185">Reference proteome</keyword>
<comment type="caution">
    <text evidence="1">The sequence shown here is derived from an EMBL/GenBank/DDBJ whole genome shotgun (WGS) entry which is preliminary data.</text>
</comment>
<gene>
    <name evidence="1" type="ORF">FYJ63_01435</name>
</gene>